<evidence type="ECO:0000313" key="1">
    <source>
        <dbReference type="EMBL" id="GBH33751.1"/>
    </source>
</evidence>
<dbReference type="AlphaFoldDB" id="A0A2S2KQF0"/>
<keyword evidence="2" id="KW-1185">Reference proteome</keyword>
<dbReference type="GeneID" id="76209894"/>
<name>A0A2S2KQF0_9ARCH</name>
<dbReference type="EMBL" id="BGKI01000002">
    <property type="protein sequence ID" value="GBH33751.1"/>
    <property type="molecule type" value="Genomic_DNA"/>
</dbReference>
<reference evidence="1 2" key="1">
    <citation type="submission" date="2018-05" db="EMBL/GenBank/DDBJ databases">
        <title>genome sequencing of Nitrosopumilus sp. NM25.</title>
        <authorList>
            <person name="Mori K."/>
            <person name="Nakagawa T."/>
        </authorList>
    </citation>
    <scope>NUCLEOTIDE SEQUENCE [LARGE SCALE GENOMIC DNA]</scope>
    <source>
        <strain evidence="1 2">NM25</strain>
    </source>
</reference>
<sequence length="67" mass="7817">MPKWKEDAKEFTVSVNYNENRGYQSSIPKPIMDLLGDPEKVTFVIDGKIIKIKSSDELSFKEKKRLR</sequence>
<dbReference type="OrthoDB" id="379381at2157"/>
<organism evidence="1 2">
    <name type="scientific">Nitrosopumilus zosterae</name>
    <dbReference type="NCBI Taxonomy" id="718286"/>
    <lineage>
        <taxon>Archaea</taxon>
        <taxon>Nitrososphaerota</taxon>
        <taxon>Nitrososphaeria</taxon>
        <taxon>Nitrosopumilales</taxon>
        <taxon>Nitrosopumilaceae</taxon>
        <taxon>Nitrosopumilus</taxon>
    </lineage>
</organism>
<accession>A0A2S2KQF0</accession>
<evidence type="ECO:0008006" key="3">
    <source>
        <dbReference type="Google" id="ProtNLM"/>
    </source>
</evidence>
<proteinExistence type="predicted"/>
<dbReference type="RefSeq" id="WP_109876403.1">
    <property type="nucleotide sequence ID" value="NZ_AP026695.1"/>
</dbReference>
<evidence type="ECO:0000313" key="2">
    <source>
        <dbReference type="Proteomes" id="UP000245829"/>
    </source>
</evidence>
<protein>
    <recommendedName>
        <fullName evidence="3">AbrB/MazE/SpoVT family DNA-binding domain-containing protein</fullName>
    </recommendedName>
</protein>
<gene>
    <name evidence="1" type="ORF">NZNM25_05420</name>
</gene>
<dbReference type="Proteomes" id="UP000245829">
    <property type="component" value="Unassembled WGS sequence"/>
</dbReference>
<comment type="caution">
    <text evidence="1">The sequence shown here is derived from an EMBL/GenBank/DDBJ whole genome shotgun (WGS) entry which is preliminary data.</text>
</comment>